<evidence type="ECO:0000256" key="8">
    <source>
        <dbReference type="ARBA" id="ARBA00022967"/>
    </source>
</evidence>
<keyword evidence="2 12" id="KW-0813">Transport</keyword>
<dbReference type="PROSITE" id="PS51196">
    <property type="entry name" value="SECA_MOTOR_DEAD"/>
    <property type="match status" value="1"/>
</dbReference>
<dbReference type="GO" id="GO:0005524">
    <property type="term" value="F:ATP binding"/>
    <property type="evidence" value="ECO:0007669"/>
    <property type="project" value="UniProtKB-UniRule"/>
</dbReference>
<dbReference type="SMART" id="SM00957">
    <property type="entry name" value="SecA_DEAD"/>
    <property type="match status" value="1"/>
</dbReference>
<dbReference type="Proteomes" id="UP000326979">
    <property type="component" value="Unassembled WGS sequence"/>
</dbReference>
<reference evidence="18 19" key="1">
    <citation type="submission" date="2019-07" db="EMBL/GenBank/DDBJ databases">
        <title>New species of Amycolatopsis and Streptomyces.</title>
        <authorList>
            <person name="Duangmal K."/>
            <person name="Teo W.F.A."/>
            <person name="Lipun K."/>
        </authorList>
    </citation>
    <scope>NUCLEOTIDE SEQUENCE [LARGE SCALE GENOMIC DNA]</scope>
    <source>
        <strain evidence="18 19">TISTR 2346</strain>
    </source>
</reference>
<dbReference type="InterPro" id="IPR000185">
    <property type="entry name" value="SecA"/>
</dbReference>
<keyword evidence="9 12" id="KW-0811">Translocation</keyword>
<dbReference type="Pfam" id="PF01043">
    <property type="entry name" value="SecA_PP_bind"/>
    <property type="match status" value="1"/>
</dbReference>
<dbReference type="InterPro" id="IPR001650">
    <property type="entry name" value="Helicase_C-like"/>
</dbReference>
<feature type="domain" description="SecA family profile" evidence="17">
    <location>
        <begin position="7"/>
        <end position="633"/>
    </location>
</feature>
<evidence type="ECO:0000256" key="14">
    <source>
        <dbReference type="SAM" id="MobiDB-lite"/>
    </source>
</evidence>
<dbReference type="PROSITE" id="PS51194">
    <property type="entry name" value="HELICASE_CTER"/>
    <property type="match status" value="1"/>
</dbReference>
<keyword evidence="7 12" id="KW-0653">Protein transport</keyword>
<dbReference type="GO" id="GO:0065002">
    <property type="term" value="P:intracellular protein transmembrane transport"/>
    <property type="evidence" value="ECO:0007669"/>
    <property type="project" value="UniProtKB-UniRule"/>
</dbReference>
<comment type="subunit">
    <text evidence="12">Monomer and homodimer. Part of the essential Sec protein translocation apparatus which comprises SecA, SecYEG and auxiliary proteins SecDF. Other proteins may also be involved.</text>
</comment>
<evidence type="ECO:0000256" key="13">
    <source>
        <dbReference type="RuleBase" id="RU003874"/>
    </source>
</evidence>
<dbReference type="Gene3D" id="3.90.1440.10">
    <property type="entry name" value="SecA, preprotein cross-linking domain"/>
    <property type="match status" value="1"/>
</dbReference>
<comment type="caution">
    <text evidence="18">The sequence shown here is derived from an EMBL/GenBank/DDBJ whole genome shotgun (WGS) entry which is preliminary data.</text>
</comment>
<dbReference type="FunFam" id="3.90.1440.10:FF:000002">
    <property type="entry name" value="Protein translocase subunit SecA"/>
    <property type="match status" value="1"/>
</dbReference>
<feature type="compositionally biased region" description="Basic and acidic residues" evidence="14">
    <location>
        <begin position="888"/>
        <end position="897"/>
    </location>
</feature>
<proteinExistence type="inferred from homology"/>
<evidence type="ECO:0000313" key="18">
    <source>
        <dbReference type="EMBL" id="MPY41464.1"/>
    </source>
</evidence>
<dbReference type="PROSITE" id="PS01312">
    <property type="entry name" value="SECA"/>
    <property type="match status" value="1"/>
</dbReference>
<evidence type="ECO:0000259" key="16">
    <source>
        <dbReference type="PROSITE" id="PS51194"/>
    </source>
</evidence>
<keyword evidence="19" id="KW-1185">Reference proteome</keyword>
<evidence type="ECO:0000259" key="17">
    <source>
        <dbReference type="PROSITE" id="PS51196"/>
    </source>
</evidence>
<keyword evidence="10 12" id="KW-0472">Membrane</keyword>
<keyword evidence="8 12" id="KW-1278">Translocase</keyword>
<dbReference type="InterPro" id="IPR011115">
    <property type="entry name" value="SecA_DEAD"/>
</dbReference>
<evidence type="ECO:0000256" key="6">
    <source>
        <dbReference type="ARBA" id="ARBA00022840"/>
    </source>
</evidence>
<feature type="domain" description="Helicase ATP-binding" evidence="15">
    <location>
        <begin position="93"/>
        <end position="237"/>
    </location>
</feature>
<dbReference type="CDD" id="cd18803">
    <property type="entry name" value="SF2_C_secA"/>
    <property type="match status" value="1"/>
</dbReference>
<evidence type="ECO:0000256" key="7">
    <source>
        <dbReference type="ARBA" id="ARBA00022927"/>
    </source>
</evidence>
<dbReference type="SUPFAM" id="SSF52540">
    <property type="entry name" value="P-loop containing nucleoside triphosphate hydrolases"/>
    <property type="match status" value="2"/>
</dbReference>
<feature type="compositionally biased region" description="Basic residues" evidence="14">
    <location>
        <begin position="905"/>
        <end position="920"/>
    </location>
</feature>
<comment type="similarity">
    <text evidence="1 12 13">Belongs to the SecA family.</text>
</comment>
<dbReference type="GO" id="GO:0005886">
    <property type="term" value="C:plasma membrane"/>
    <property type="evidence" value="ECO:0007669"/>
    <property type="project" value="UniProtKB-SubCell"/>
</dbReference>
<accession>A0A5N8W568</accession>
<evidence type="ECO:0000256" key="5">
    <source>
        <dbReference type="ARBA" id="ARBA00022741"/>
    </source>
</evidence>
<dbReference type="Pfam" id="PF21090">
    <property type="entry name" value="P-loop_SecA"/>
    <property type="match status" value="1"/>
</dbReference>
<dbReference type="PRINTS" id="PR00906">
    <property type="entry name" value="SECA"/>
</dbReference>
<dbReference type="RefSeq" id="WP_152784944.1">
    <property type="nucleotide sequence ID" value="NZ_BAABEQ010000009.1"/>
</dbReference>
<dbReference type="InterPro" id="IPR036670">
    <property type="entry name" value="SecA_X-link_sf"/>
</dbReference>
<comment type="catalytic activity">
    <reaction evidence="11 12">
        <text>ATP + H2O + cellular proteinSide 1 = ADP + phosphate + cellular proteinSide 2.</text>
        <dbReference type="EC" id="7.4.2.8"/>
    </reaction>
</comment>
<evidence type="ECO:0000256" key="11">
    <source>
        <dbReference type="ARBA" id="ARBA00034006"/>
    </source>
</evidence>
<keyword evidence="6 12" id="KW-0067">ATP-binding</keyword>
<dbReference type="GO" id="GO:0031522">
    <property type="term" value="C:cell envelope Sec protein transport complex"/>
    <property type="evidence" value="ECO:0007669"/>
    <property type="project" value="UniProtKB-ARBA"/>
</dbReference>
<dbReference type="SMART" id="SM00958">
    <property type="entry name" value="SecA_PP_bind"/>
    <property type="match status" value="1"/>
</dbReference>
<dbReference type="InterPro" id="IPR014018">
    <property type="entry name" value="SecA_motor_DEAD"/>
</dbReference>
<dbReference type="AlphaFoldDB" id="A0A5N8W568"/>
<dbReference type="HAMAP" id="MF_01382">
    <property type="entry name" value="SecA"/>
    <property type="match status" value="1"/>
</dbReference>
<dbReference type="FunFam" id="3.40.50.300:FF:000334">
    <property type="entry name" value="Protein translocase subunit SecA"/>
    <property type="match status" value="1"/>
</dbReference>
<feature type="binding site" evidence="12">
    <location>
        <position position="91"/>
    </location>
    <ligand>
        <name>ATP</name>
        <dbReference type="ChEBI" id="CHEBI:30616"/>
    </ligand>
</feature>
<dbReference type="InterPro" id="IPR011130">
    <property type="entry name" value="SecA_preprotein_X-link_dom"/>
</dbReference>
<keyword evidence="5 12" id="KW-0547">Nucleotide-binding</keyword>
<dbReference type="InterPro" id="IPR036266">
    <property type="entry name" value="SecA_Wing/Scaffold_sf"/>
</dbReference>
<dbReference type="InterPro" id="IPR011116">
    <property type="entry name" value="SecA_Wing/Scaffold"/>
</dbReference>
<dbReference type="InterPro" id="IPR014001">
    <property type="entry name" value="Helicase_ATP-bd"/>
</dbReference>
<name>A0A5N8W568_9ACTN</name>
<dbReference type="InterPro" id="IPR044722">
    <property type="entry name" value="SecA_SF2_C"/>
</dbReference>
<feature type="binding site" evidence="12">
    <location>
        <position position="520"/>
    </location>
    <ligand>
        <name>ATP</name>
        <dbReference type="ChEBI" id="CHEBI:30616"/>
    </ligand>
</feature>
<dbReference type="OrthoDB" id="9805579at2"/>
<comment type="function">
    <text evidence="12">Part of the Sec protein translocase complex. Interacts with the SecYEG preprotein conducting channel. Has a central role in coupling the hydrolysis of ATP to the transfer of proteins into and across the cell membrane, serving as an ATP-driven molecular motor driving the stepwise translocation of polypeptide chains across the membrane.</text>
</comment>
<comment type="subcellular location">
    <subcellularLocation>
        <location evidence="12">Cell membrane</location>
        <topology evidence="12">Peripheral membrane protein</topology>
        <orientation evidence="12">Cytoplasmic side</orientation>
    </subcellularLocation>
    <subcellularLocation>
        <location evidence="12">Cytoplasm</location>
    </subcellularLocation>
    <text evidence="12">Distribution is 50-50.</text>
</comment>
<dbReference type="EC" id="7.4.2.8" evidence="12"/>
<evidence type="ECO:0000313" key="19">
    <source>
        <dbReference type="Proteomes" id="UP000326979"/>
    </source>
</evidence>
<organism evidence="18 19">
    <name type="scientific">Streptomyces phyllanthi</name>
    <dbReference type="NCBI Taxonomy" id="1803180"/>
    <lineage>
        <taxon>Bacteria</taxon>
        <taxon>Bacillati</taxon>
        <taxon>Actinomycetota</taxon>
        <taxon>Actinomycetes</taxon>
        <taxon>Kitasatosporales</taxon>
        <taxon>Streptomycetaceae</taxon>
        <taxon>Streptomyces</taxon>
    </lineage>
</organism>
<dbReference type="PANTHER" id="PTHR30612">
    <property type="entry name" value="SECA INNER MEMBRANE COMPONENT OF SEC PROTEIN SECRETION SYSTEM"/>
    <property type="match status" value="1"/>
</dbReference>
<dbReference type="InterPro" id="IPR027417">
    <property type="entry name" value="P-loop_NTPase"/>
</dbReference>
<keyword evidence="3 12" id="KW-1003">Cell membrane</keyword>
<evidence type="ECO:0000259" key="15">
    <source>
        <dbReference type="PROSITE" id="PS51192"/>
    </source>
</evidence>
<dbReference type="Pfam" id="PF07517">
    <property type="entry name" value="SecA_DEAD"/>
    <property type="match status" value="1"/>
</dbReference>
<feature type="domain" description="Helicase C-terminal" evidence="16">
    <location>
        <begin position="442"/>
        <end position="638"/>
    </location>
</feature>
<evidence type="ECO:0000256" key="3">
    <source>
        <dbReference type="ARBA" id="ARBA00022475"/>
    </source>
</evidence>
<dbReference type="FunFam" id="1.10.3060.10:FF:000002">
    <property type="entry name" value="Preprotein translocase subunit SecA"/>
    <property type="match status" value="1"/>
</dbReference>
<evidence type="ECO:0000256" key="1">
    <source>
        <dbReference type="ARBA" id="ARBA00007650"/>
    </source>
</evidence>
<dbReference type="PANTHER" id="PTHR30612:SF0">
    <property type="entry name" value="CHLOROPLAST PROTEIN-TRANSPORTING ATPASE"/>
    <property type="match status" value="1"/>
</dbReference>
<dbReference type="GO" id="GO:0005829">
    <property type="term" value="C:cytosol"/>
    <property type="evidence" value="ECO:0007669"/>
    <property type="project" value="TreeGrafter"/>
</dbReference>
<dbReference type="InterPro" id="IPR020937">
    <property type="entry name" value="SecA_CS"/>
</dbReference>
<protein>
    <recommendedName>
        <fullName evidence="12 13">Protein translocase subunit SecA</fullName>
        <ecNumber evidence="12">7.4.2.8</ecNumber>
    </recommendedName>
</protein>
<keyword evidence="4 12" id="KW-0963">Cytoplasm</keyword>
<dbReference type="SUPFAM" id="SSF81886">
    <property type="entry name" value="Helical scaffold and wing domains of SecA"/>
    <property type="match status" value="1"/>
</dbReference>
<sequence>MPALGLETVTGRIMRAGEGRTLRRLQRIADQVASVAEDFTGLTDAELRALTDEYKQRYADGETLDDLLPEAFATMREAATRVLGMRHFDVQVMGGAALHLGNIAEMQTGEGKTLVATLPVYLNALTGRGVHLVTVNDYLAQRDAEWMGRAYEFLGLSVGVVSTGSTPAQRRAAYARDITYGTNTEFGFDYLRDNMAWSQGELVQRGHHFAIVDEADSILIDEARTPLIISGPADQATHWYEAFSSLVRPLRGVEIQEQNFVKPQDKERLRELRDAFHYEYDPKRRTVAVLDRGVEYIQDQLGIDSLYESDHTPLIGHLNNALRAKELFRKDHEYVVIDGEVMIVDEHTGRILAGRRYNEGLHQAIEAKEGVRVKDENQTLATITLQNFFRLYEKLSGMTGTAMTEAVEFHQIYELGVVPIPTNRPMVRDDQPDLIYRTESAKFAAVVDDIEERHAKGQPVLVGTTTVEVSEALSGLLRRRGIRHEVLNAKNHQREALIVAQAGRRGAVTVATNMAGRGTDIMLGGNPEALALAELPDEADEEQRRAVVDRITERVATEREQVTELGGLYVLGTERHDSRRIDNQLRGRSGRQGDPGESRFYLSLQDDLMRLFQSHLVDRVMAVANVPEDVPIENKVVTRAVASAQAQLERHHFETRKEVLKFDEVLNRQRKLIYAERRRVLEGEDVREQLLHFMDDTISAYVESETGQGFAEEWDLDRLWSAVEQLYPVQVTLEDLDEQAGGRANLTAEDIVRALTEDIHARYAEREAELGEEALRALEHRVVLAVLDRKWREHLYEMDYLRDGIGLRFTLGREPIIEYEREGFDMFVAMTDAIKEESVGYVFNLDLTSQGLAPDRAQEDLHFTAPTMDTAEGVIEGDFVPADEAPEAEAKAQRPDRPAGTARPSRARTRQSRAKRRRKR</sequence>
<evidence type="ECO:0000256" key="2">
    <source>
        <dbReference type="ARBA" id="ARBA00022448"/>
    </source>
</evidence>
<dbReference type="PROSITE" id="PS51192">
    <property type="entry name" value="HELICASE_ATP_BIND_1"/>
    <property type="match status" value="1"/>
</dbReference>
<evidence type="ECO:0000256" key="12">
    <source>
        <dbReference type="HAMAP-Rule" id="MF_01382"/>
    </source>
</evidence>
<dbReference type="Gene3D" id="1.10.3060.10">
    <property type="entry name" value="Helical scaffold and wing domains of SecA"/>
    <property type="match status" value="1"/>
</dbReference>
<dbReference type="Pfam" id="PF07516">
    <property type="entry name" value="SecA_SW"/>
    <property type="match status" value="1"/>
</dbReference>
<evidence type="ECO:0000256" key="4">
    <source>
        <dbReference type="ARBA" id="ARBA00022490"/>
    </source>
</evidence>
<dbReference type="GO" id="GO:0006605">
    <property type="term" value="P:protein targeting"/>
    <property type="evidence" value="ECO:0007669"/>
    <property type="project" value="UniProtKB-UniRule"/>
</dbReference>
<dbReference type="SUPFAM" id="SSF81767">
    <property type="entry name" value="Pre-protein crosslinking domain of SecA"/>
    <property type="match status" value="1"/>
</dbReference>
<dbReference type="NCBIfam" id="TIGR00963">
    <property type="entry name" value="secA"/>
    <property type="match status" value="1"/>
</dbReference>
<dbReference type="NCBIfam" id="NF009538">
    <property type="entry name" value="PRK12904.1"/>
    <property type="match status" value="1"/>
</dbReference>
<feature type="region of interest" description="Disordered" evidence="14">
    <location>
        <begin position="877"/>
        <end position="920"/>
    </location>
</feature>
<dbReference type="Gene3D" id="3.40.50.300">
    <property type="entry name" value="P-loop containing nucleotide triphosphate hydrolases"/>
    <property type="match status" value="2"/>
</dbReference>
<dbReference type="GO" id="GO:0043952">
    <property type="term" value="P:protein transport by the Sec complex"/>
    <property type="evidence" value="ECO:0007669"/>
    <property type="project" value="TreeGrafter"/>
</dbReference>
<evidence type="ECO:0000256" key="10">
    <source>
        <dbReference type="ARBA" id="ARBA00023136"/>
    </source>
</evidence>
<evidence type="ECO:0000256" key="9">
    <source>
        <dbReference type="ARBA" id="ARBA00023010"/>
    </source>
</evidence>
<feature type="binding site" evidence="12">
    <location>
        <begin position="109"/>
        <end position="113"/>
    </location>
    <ligand>
        <name>ATP</name>
        <dbReference type="ChEBI" id="CHEBI:30616"/>
    </ligand>
</feature>
<dbReference type="FunFam" id="3.40.50.300:FF:000113">
    <property type="entry name" value="Preprotein translocase subunit SecA"/>
    <property type="match status" value="1"/>
</dbReference>
<dbReference type="EMBL" id="VJZE01000098">
    <property type="protein sequence ID" value="MPY41464.1"/>
    <property type="molecule type" value="Genomic_DNA"/>
</dbReference>
<gene>
    <name evidence="12 18" type="primary">secA</name>
    <name evidence="18" type="ORF">FNH04_16560</name>
</gene>
<dbReference type="CDD" id="cd17928">
    <property type="entry name" value="DEXDc_SecA"/>
    <property type="match status" value="1"/>
</dbReference>
<dbReference type="GO" id="GO:0017038">
    <property type="term" value="P:protein import"/>
    <property type="evidence" value="ECO:0007669"/>
    <property type="project" value="InterPro"/>
</dbReference>
<dbReference type="GO" id="GO:0008564">
    <property type="term" value="F:protein-exporting ATPase activity"/>
    <property type="evidence" value="ECO:0007669"/>
    <property type="project" value="UniProtKB-EC"/>
</dbReference>